<dbReference type="Pfam" id="PF00773">
    <property type="entry name" value="RNB"/>
    <property type="match status" value="1"/>
</dbReference>
<dbReference type="InterPro" id="IPR012340">
    <property type="entry name" value="NA-bd_OB-fold"/>
</dbReference>
<dbReference type="InterPro" id="IPR050180">
    <property type="entry name" value="RNR_Ribonuclease"/>
</dbReference>
<sequence>MTTYKVHINNRDYASWTFYNATDFQEIELPINPIENKLFANDIFTLDDDETSLKKVNIVHSTIRISSSIPGVLIINDNKTYGRHKNGKLLYKCVPDDMRIPTFLVPYEIKNMGFSKVFENIYVTFNFMEWQDKHPLGLLAQVIGSVDIIDNFYEYQLYCKSLNSSIQKFNKDTTNALKLASHDAFIETICDKYTCIEDRTKWSVFTIDPPHSLDFDDGFSIKALENGQHQLSIYISNVTIWMDVLNLWDSFSRRISTIYLPDRKRPMLPTILSDCLCSLQSNNLRIAFVMDLFIDANDEIVDITYSNSKIKVYRNYSYEEPALLSNPNYMLLMNVTKTLCKKYKYINSVRNSHDLVSYLMILMNFHSAKSLLSHKNGIFRSTIMKRDISIPDHLPEEVCKFIKIWNSSAGQYIDVNALNVGQTINHDHLDMDAYVHITSPIRRLVDLLNIIKFQQNTGMITLSESSALFYDKWIADLEYINTTMRSIRRVQNDCSLLHLCSTSPGVMEKTHEGYAFDKIIRNDGLYQVIVYLPALKLTSRIIMRENIENYDMHQYKLYLFHNEEKFKKKIRLQIQTPSTMLCMTTEYNQKTS</sequence>
<dbReference type="AlphaFoldDB" id="A0A6C0EUL7"/>
<evidence type="ECO:0000313" key="2">
    <source>
        <dbReference type="EMBL" id="QHT32884.1"/>
    </source>
</evidence>
<reference evidence="2" key="1">
    <citation type="journal article" date="2020" name="Nature">
        <title>Giant virus diversity and host interactions through global metagenomics.</title>
        <authorList>
            <person name="Schulz F."/>
            <person name="Roux S."/>
            <person name="Paez-Espino D."/>
            <person name="Jungbluth S."/>
            <person name="Walsh D.A."/>
            <person name="Denef V.J."/>
            <person name="McMahon K.D."/>
            <person name="Konstantinidis K.T."/>
            <person name="Eloe-Fadrosh E.A."/>
            <person name="Kyrpides N.C."/>
            <person name="Woyke T."/>
        </authorList>
    </citation>
    <scope>NUCLEOTIDE SEQUENCE</scope>
    <source>
        <strain evidence="2">GVMAG-M-3300009161-30</strain>
    </source>
</reference>
<evidence type="ECO:0000259" key="1">
    <source>
        <dbReference type="SMART" id="SM00955"/>
    </source>
</evidence>
<accession>A0A6C0EUL7</accession>
<name>A0A6C0EUL7_9ZZZZ</name>
<dbReference type="SUPFAM" id="SSF50249">
    <property type="entry name" value="Nucleic acid-binding proteins"/>
    <property type="match status" value="1"/>
</dbReference>
<feature type="domain" description="RNB" evidence="1">
    <location>
        <begin position="196"/>
        <end position="456"/>
    </location>
</feature>
<dbReference type="EMBL" id="MN738953">
    <property type="protein sequence ID" value="QHT32884.1"/>
    <property type="molecule type" value="Genomic_DNA"/>
</dbReference>
<dbReference type="GO" id="GO:0000175">
    <property type="term" value="F:3'-5'-RNA exonuclease activity"/>
    <property type="evidence" value="ECO:0007669"/>
    <property type="project" value="TreeGrafter"/>
</dbReference>
<organism evidence="2">
    <name type="scientific">viral metagenome</name>
    <dbReference type="NCBI Taxonomy" id="1070528"/>
    <lineage>
        <taxon>unclassified sequences</taxon>
        <taxon>metagenomes</taxon>
        <taxon>organismal metagenomes</taxon>
    </lineage>
</organism>
<protein>
    <recommendedName>
        <fullName evidence="1">RNB domain-containing protein</fullName>
    </recommendedName>
</protein>
<dbReference type="GO" id="GO:0006402">
    <property type="term" value="P:mRNA catabolic process"/>
    <property type="evidence" value="ECO:0007669"/>
    <property type="project" value="TreeGrafter"/>
</dbReference>
<dbReference type="GO" id="GO:0003723">
    <property type="term" value="F:RNA binding"/>
    <property type="evidence" value="ECO:0007669"/>
    <property type="project" value="InterPro"/>
</dbReference>
<dbReference type="InterPro" id="IPR001900">
    <property type="entry name" value="RNase_II/R"/>
</dbReference>
<dbReference type="PANTHER" id="PTHR23355">
    <property type="entry name" value="RIBONUCLEASE"/>
    <property type="match status" value="1"/>
</dbReference>
<dbReference type="PANTHER" id="PTHR23355:SF9">
    <property type="entry name" value="DIS3-LIKE EXONUCLEASE 2"/>
    <property type="match status" value="1"/>
</dbReference>
<dbReference type="SMART" id="SM00955">
    <property type="entry name" value="RNB"/>
    <property type="match status" value="1"/>
</dbReference>
<proteinExistence type="predicted"/>